<evidence type="ECO:0008006" key="3">
    <source>
        <dbReference type="Google" id="ProtNLM"/>
    </source>
</evidence>
<dbReference type="STRING" id="37916.MCHLDSM_01953"/>
<dbReference type="AlphaFoldDB" id="A0A0J6W8V6"/>
<sequence length="435" mass="48160">MPDERESQIVDTLVGAFDDLMRADPDAFRAKFRKMAADPFAFFRGSACVFYADVSAREDRWADERTGRVWIQGDLHAENFGTYMDGAGVLIFDVNDFDEAFVGHFTWDLQRFAASIALMCWQKALSDEQISSLIAAFVRAYVAQVRWFTDTDDDASFSLNLDTARGAVLSALQSARLSTRAEMLDRITVVDECDRRLRERAGARRLEGDERDTVLEAFHRYLDTIPETQRFRGIAYDVKDVTANTGFGIGSAGLPAYTLLIEGFNQALDNDVVLSMKQGNVAAPSRVVDDPEVHGYFLHHGHRTAVSQRALQAHADPLLGYTDIDGVGFVVSEISPYEADLDWSELTEPDELAEVVGQLGQAVAKVHCVSDSDSEQSLVGFQTEEAIVAAIGDDEDDFVADIVAFGLEYAAVAREDHRHFVEAFREGRIPGVTAT</sequence>
<dbReference type="PANTHER" id="PTHR39441:SF1">
    <property type="entry name" value="DUF2252 DOMAIN-CONTAINING PROTEIN"/>
    <property type="match status" value="1"/>
</dbReference>
<dbReference type="Proteomes" id="UP000036513">
    <property type="component" value="Unassembled WGS sequence"/>
</dbReference>
<reference evidence="1 2" key="1">
    <citation type="journal article" date="2015" name="Genome Biol. Evol.">
        <title>Characterization of Three Mycobacterium spp. with Potential Use in Bioremediation by Genome Sequencing and Comparative Genomics.</title>
        <authorList>
            <person name="Das S."/>
            <person name="Pettersson B.M."/>
            <person name="Behra P.R."/>
            <person name="Ramesh M."/>
            <person name="Dasgupta S."/>
            <person name="Bhattacharya A."/>
            <person name="Kirsebom L.A."/>
        </authorList>
    </citation>
    <scope>NUCLEOTIDE SEQUENCE [LARGE SCALE GENOMIC DNA]</scope>
    <source>
        <strain evidence="1 2">DSM 43826</strain>
    </source>
</reference>
<comment type="caution">
    <text evidence="1">The sequence shown here is derived from an EMBL/GenBank/DDBJ whole genome shotgun (WGS) entry which is preliminary data.</text>
</comment>
<dbReference type="PATRIC" id="fig|37916.4.peg.1871"/>
<name>A0A0J6W8V6_9MYCO</name>
<dbReference type="EMBL" id="JYNL01000020">
    <property type="protein sequence ID" value="KMO78042.1"/>
    <property type="molecule type" value="Genomic_DNA"/>
</dbReference>
<dbReference type="InterPro" id="IPR018721">
    <property type="entry name" value="DUF2252"/>
</dbReference>
<proteinExistence type="predicted"/>
<accession>A0A0J6W8V6</accession>
<evidence type="ECO:0000313" key="1">
    <source>
        <dbReference type="EMBL" id="KMO78042.1"/>
    </source>
</evidence>
<evidence type="ECO:0000313" key="2">
    <source>
        <dbReference type="Proteomes" id="UP000036513"/>
    </source>
</evidence>
<dbReference type="RefSeq" id="WP_048469694.1">
    <property type="nucleotide sequence ID" value="NZ_JYNL01000020.1"/>
</dbReference>
<gene>
    <name evidence="1" type="ORF">MCHLDSM_01953</name>
</gene>
<protein>
    <recommendedName>
        <fullName evidence="3">DUF2252 domain-containing protein</fullName>
    </recommendedName>
</protein>
<dbReference type="Pfam" id="PF10009">
    <property type="entry name" value="DUF2252"/>
    <property type="match status" value="1"/>
</dbReference>
<keyword evidence="2" id="KW-1185">Reference proteome</keyword>
<organism evidence="1 2">
    <name type="scientific">Mycolicibacterium chlorophenolicum</name>
    <dbReference type="NCBI Taxonomy" id="37916"/>
    <lineage>
        <taxon>Bacteria</taxon>
        <taxon>Bacillati</taxon>
        <taxon>Actinomycetota</taxon>
        <taxon>Actinomycetes</taxon>
        <taxon>Mycobacteriales</taxon>
        <taxon>Mycobacteriaceae</taxon>
        <taxon>Mycolicibacterium</taxon>
    </lineage>
</organism>
<dbReference type="InterPro" id="IPR011009">
    <property type="entry name" value="Kinase-like_dom_sf"/>
</dbReference>
<dbReference type="PANTHER" id="PTHR39441">
    <property type="entry name" value="DUF2252 DOMAIN-CONTAINING PROTEIN"/>
    <property type="match status" value="1"/>
</dbReference>
<dbReference type="SUPFAM" id="SSF56112">
    <property type="entry name" value="Protein kinase-like (PK-like)"/>
    <property type="match status" value="1"/>
</dbReference>